<organism evidence="3 4">
    <name type="scientific">Actinoallomurus iriomotensis</name>
    <dbReference type="NCBI Taxonomy" id="478107"/>
    <lineage>
        <taxon>Bacteria</taxon>
        <taxon>Bacillati</taxon>
        <taxon>Actinomycetota</taxon>
        <taxon>Actinomycetes</taxon>
        <taxon>Streptosporangiales</taxon>
        <taxon>Thermomonosporaceae</taxon>
        <taxon>Actinoallomurus</taxon>
    </lineage>
</organism>
<evidence type="ECO:0000313" key="4">
    <source>
        <dbReference type="Proteomes" id="UP001165135"/>
    </source>
</evidence>
<accession>A0A9W6VPU7</accession>
<feature type="chain" id="PRO_5040891817" evidence="2">
    <location>
        <begin position="29"/>
        <end position="94"/>
    </location>
</feature>
<feature type="region of interest" description="Disordered" evidence="1">
    <location>
        <begin position="74"/>
        <end position="94"/>
    </location>
</feature>
<dbReference type="AlphaFoldDB" id="A0A9W6VPU7"/>
<reference evidence="3" key="1">
    <citation type="submission" date="2023-03" db="EMBL/GenBank/DDBJ databases">
        <title>Actinoallomurus iriomotensis NBRC 103681.</title>
        <authorList>
            <person name="Ichikawa N."/>
            <person name="Sato H."/>
            <person name="Tonouchi N."/>
        </authorList>
    </citation>
    <scope>NUCLEOTIDE SEQUENCE</scope>
    <source>
        <strain evidence="3">NBRC 103681</strain>
    </source>
</reference>
<sequence>MLKKTAAAAGLMITATAGVLATCAPAFAAPALAGHSQTHLVANHNRNWNGSENENFNHIRLRLHNRNNNIAVARTRGNNRRNDGAEFIRPNEGD</sequence>
<dbReference type="RefSeq" id="WP_285620944.1">
    <property type="nucleotide sequence ID" value="NZ_BSTJ01000003.1"/>
</dbReference>
<comment type="caution">
    <text evidence="3">The sequence shown here is derived from an EMBL/GenBank/DDBJ whole genome shotgun (WGS) entry which is preliminary data.</text>
</comment>
<evidence type="ECO:0000256" key="1">
    <source>
        <dbReference type="SAM" id="MobiDB-lite"/>
    </source>
</evidence>
<protein>
    <submittedName>
        <fullName evidence="3">Uncharacterized protein</fullName>
    </submittedName>
</protein>
<gene>
    <name evidence="3" type="ORF">Airi01_030790</name>
</gene>
<feature type="signal peptide" evidence="2">
    <location>
        <begin position="1"/>
        <end position="28"/>
    </location>
</feature>
<proteinExistence type="predicted"/>
<feature type="compositionally biased region" description="Basic and acidic residues" evidence="1">
    <location>
        <begin position="80"/>
        <end position="94"/>
    </location>
</feature>
<keyword evidence="2" id="KW-0732">Signal</keyword>
<name>A0A9W6VPU7_9ACTN</name>
<evidence type="ECO:0000256" key="2">
    <source>
        <dbReference type="SAM" id="SignalP"/>
    </source>
</evidence>
<dbReference type="Proteomes" id="UP001165135">
    <property type="component" value="Unassembled WGS sequence"/>
</dbReference>
<dbReference type="EMBL" id="BSTJ01000003">
    <property type="protein sequence ID" value="GLY74812.1"/>
    <property type="molecule type" value="Genomic_DNA"/>
</dbReference>
<evidence type="ECO:0000313" key="3">
    <source>
        <dbReference type="EMBL" id="GLY74812.1"/>
    </source>
</evidence>